<feature type="compositionally biased region" description="Polar residues" evidence="2">
    <location>
        <begin position="260"/>
        <end position="269"/>
    </location>
</feature>
<evidence type="ECO:0000256" key="2">
    <source>
        <dbReference type="SAM" id="MobiDB-lite"/>
    </source>
</evidence>
<feature type="compositionally biased region" description="Polar residues" evidence="2">
    <location>
        <begin position="223"/>
        <end position="239"/>
    </location>
</feature>
<feature type="region of interest" description="Disordered" evidence="2">
    <location>
        <begin position="107"/>
        <end position="128"/>
    </location>
</feature>
<name>A7AV61_BABBO</name>
<feature type="region of interest" description="Disordered" evidence="2">
    <location>
        <begin position="54"/>
        <end position="74"/>
    </location>
</feature>
<sequence>MEMNDSNEHSESIDPVTPQGDTGTVPECSSDIIHDSNNEVDVCSDDMLSCSSRDSFGEMNQDANIPQPVESRHSQGIQSECCLMQSSELPSCPGGTNMPPDIEMTGVDSPQEAGVSVKSDSTESEDSVNPVANESFVSNSQSSLADALVQSVEHMGSDSTCENSCTSSQPEVMDIIPKEDIPDSSHPLSSDADRNMALQPMDVLGSGNDNCVTLYDNMELCNDVSNERNPSTGSTQGSVEQEDHNSEQSQEIPVGLVTSFGDNSGSAESTIDPISERSMDSSVPADGSTTVSTMSANGDVVVGTLPYSDDGCHCAGVPMQEPRASFSFGTGNAESNLGYSHIPTFIPPPDAGYFQRATDQTTPPGSNRYSFGDMSTTLSTGMNPAEAWFTHQPSANDLLRAERHTQEPTFSSPARIRTHGEIVEDVGQTMESHISMRNMESNDTGRWTQQCRVRSTHHSTERIPRAGENVQHYSSNEVDYTCYCGDYSINDPGNSNIATKDLCNELYKSGSQYNSNEYGLMCNPGHMDIANGSGIVNNDEEEEGSIFLIPDNFNPYRPNIDTRGLVHPSEFDCHSNICKGDHHTKEYPVAEDMNASDTLNFTFSHCDASKIGMDDNKDENIETSDNFSFCQFDAIDASERMARSRSTTERHMEVDLTDINPDVQPMSFSERVQLLVSGDLGSRTDDAQGYHSPIHNSVVSTRPIGGDNDMKTVPISEAIYKEITDRTMKLLTPQRDDESPGLSKLTGLVESVDRYLSRVSGTLTPGIFSRDPDKSPKVPTASNQDAREVGIENNEEQLLGFHSSLFLHQSVRSQYNCGSQQFLEYVERMKKRAKFESRPTLSAEDTANFKKRVESLRGIYWKKVGQYLHKAVMLHLGKMVAASPALFNKSGAHIKLISEAKAILNTFVQRCNTVKTLKEKVYSCLSECTREFPHIERNRMAYCMIYKESERLERMLQKREDFLSYQRKIHETKLEKLRLLQQEAISLEERANNVEMYRNNVKRYVSAKDSLYNAYAATGIKVVPMHSSMPQVRWCVVVFYNSEVNTNRIVRRYKRSWKNDLVNAASGYIDATLQNEIAYHRIKLEQRFNPEVDMLVYLRCDDNNNGSDTHGFTRSVMHLGEDDSPEYHEFKQTPQPRGHKATFRSNELPSGSPEIGATALYRDISGLHSLDSQSKRDIDFLDPDSPVPIFETPNSGVEVNWADTMDIDAVSRGLRVFFTAPSVRWGGSAAAVWEAALAQLLTAANKRVDRLTSRLISDRMSDRQPITLIELLREVMDYGSALSARIRIVQRELLGFLSHCSSPEIRCSENLMVIEAVFTPQDLKKTSMRCTLEIDAHELLQKVSYANAALSIKIQVMQPGEQQLEDDINKHIAEASRDKTIYDIIACACEHSGIPLHQHD</sequence>
<accession>A7AV61</accession>
<dbReference type="VEuPathDB" id="PiroplasmaDB:BBOV_IV000890"/>
<comment type="caution">
    <text evidence="3">The sequence shown here is derived from an EMBL/GenBank/DDBJ whole genome shotgun (WGS) entry which is preliminary data.</text>
</comment>
<dbReference type="EMBL" id="AAXT01000004">
    <property type="protein sequence ID" value="EDO05687.1"/>
    <property type="molecule type" value="Genomic_DNA"/>
</dbReference>
<dbReference type="KEGG" id="bbo:BBOV_IV000890"/>
<feature type="region of interest" description="Disordered" evidence="2">
    <location>
        <begin position="223"/>
        <end position="294"/>
    </location>
</feature>
<reference evidence="4" key="2">
    <citation type="journal article" date="2020" name="Data Brief">
        <title>Transcriptome dataset of Babesia bovis life stages within vertebrate and invertebrate hosts.</title>
        <authorList>
            <person name="Ueti M.W."/>
            <person name="Johnson W.C."/>
            <person name="Kappmeyer L.S."/>
            <person name="Herndon D.R."/>
            <person name="Mousel M.R."/>
            <person name="Reif K.E."/>
            <person name="Taus N.S."/>
            <person name="Ifeonu O.O."/>
            <person name="Silva J.C."/>
            <person name="Suarez C.E."/>
            <person name="Brayton K.A."/>
        </authorList>
    </citation>
    <scope>NUCLEOTIDE SEQUENCE [LARGE SCALE GENOMIC DNA]</scope>
</reference>
<evidence type="ECO:0000313" key="4">
    <source>
        <dbReference type="Proteomes" id="UP000002173"/>
    </source>
</evidence>
<feature type="region of interest" description="Disordered" evidence="2">
    <location>
        <begin position="686"/>
        <end position="710"/>
    </location>
</feature>
<feature type="compositionally biased region" description="Basic and acidic residues" evidence="2">
    <location>
        <begin position="1"/>
        <end position="12"/>
    </location>
</feature>
<protein>
    <submittedName>
        <fullName evidence="3">Uncharacterized protein</fullName>
    </submittedName>
</protein>
<reference evidence="4" key="3">
    <citation type="journal article" date="2021" name="Int. J. Parasitol.">
        <title>Comparative analysis of gene expression between Babesia bovis blood stages and kinetes allowed by improved genome annotation.</title>
        <authorList>
            <person name="Ueti M.W."/>
            <person name="Johnson W.C."/>
            <person name="Kappmeyer L.S."/>
            <person name="Herndon D.R."/>
            <person name="Mousel M.R."/>
            <person name="Reif K.E."/>
            <person name="Taus N.S."/>
            <person name="Ifeonu O.O."/>
            <person name="Silva J.C."/>
            <person name="Suarez C.E."/>
            <person name="Brayton K.A."/>
        </authorList>
    </citation>
    <scope>NUCLEOTIDE SEQUENCE [LARGE SCALE GENOMIC DNA]</scope>
</reference>
<dbReference type="RefSeq" id="XP_001609255.1">
    <property type="nucleotide sequence ID" value="XM_001609205.1"/>
</dbReference>
<gene>
    <name evidence="3" type="ORF">BBOV_IV000890</name>
</gene>
<dbReference type="InParanoid" id="A7AV61"/>
<dbReference type="GeneID" id="5477474"/>
<feature type="region of interest" description="Disordered" evidence="2">
    <location>
        <begin position="766"/>
        <end position="785"/>
    </location>
</feature>
<proteinExistence type="predicted"/>
<reference evidence="3 4" key="1">
    <citation type="journal article" date="2007" name="PLoS Pathog.">
        <title>Genome sequence of Babesia bovis and comparative analysis of apicomplexan hemoprotozoa.</title>
        <authorList>
            <person name="Brayton K.A."/>
            <person name="Lau A.O.T."/>
            <person name="Herndon D.R."/>
            <person name="Hannick L."/>
            <person name="Kappmeyer L.S."/>
            <person name="Berens S.J."/>
            <person name="Bidwell S.L."/>
            <person name="Brown W.C."/>
            <person name="Crabtree J."/>
            <person name="Fadrosh D."/>
            <person name="Feldblum T."/>
            <person name="Forberger H.A."/>
            <person name="Haas B.J."/>
            <person name="Howell J.M."/>
            <person name="Khouri H."/>
            <person name="Koo H."/>
            <person name="Mann D.J."/>
            <person name="Norimine J."/>
            <person name="Paulsen I.T."/>
            <person name="Radune D."/>
            <person name="Ren Q."/>
            <person name="Smith R.K. Jr."/>
            <person name="Suarez C.E."/>
            <person name="White O."/>
            <person name="Wortman J.R."/>
            <person name="Knowles D.P. Jr."/>
            <person name="McElwain T.F."/>
            <person name="Nene V.M."/>
        </authorList>
    </citation>
    <scope>NUCLEOTIDE SEQUENCE [LARGE SCALE GENOMIC DNA]</scope>
    <source>
        <strain evidence="3">T2Bo</strain>
    </source>
</reference>
<organism evidence="3 4">
    <name type="scientific">Babesia bovis</name>
    <dbReference type="NCBI Taxonomy" id="5865"/>
    <lineage>
        <taxon>Eukaryota</taxon>
        <taxon>Sar</taxon>
        <taxon>Alveolata</taxon>
        <taxon>Apicomplexa</taxon>
        <taxon>Aconoidasida</taxon>
        <taxon>Piroplasmida</taxon>
        <taxon>Babesiidae</taxon>
        <taxon>Babesia</taxon>
    </lineage>
</organism>
<dbReference type="Proteomes" id="UP000002173">
    <property type="component" value="Unassembled WGS sequence"/>
</dbReference>
<feature type="coiled-coil region" evidence="1">
    <location>
        <begin position="970"/>
        <end position="997"/>
    </location>
</feature>
<feature type="region of interest" description="Disordered" evidence="2">
    <location>
        <begin position="1131"/>
        <end position="1151"/>
    </location>
</feature>
<keyword evidence="4" id="KW-1185">Reference proteome</keyword>
<evidence type="ECO:0000313" key="3">
    <source>
        <dbReference type="EMBL" id="EDO05687.1"/>
    </source>
</evidence>
<keyword evidence="1" id="KW-0175">Coiled coil</keyword>
<feature type="region of interest" description="Disordered" evidence="2">
    <location>
        <begin position="1"/>
        <end position="39"/>
    </location>
</feature>
<evidence type="ECO:0000256" key="1">
    <source>
        <dbReference type="SAM" id="Coils"/>
    </source>
</evidence>